<feature type="transmembrane region" description="Helical" evidence="1">
    <location>
        <begin position="351"/>
        <end position="370"/>
    </location>
</feature>
<accession>T0PS79</accession>
<dbReference type="RefSeq" id="XP_008618219.1">
    <property type="nucleotide sequence ID" value="XM_008619997.1"/>
</dbReference>
<keyword evidence="1" id="KW-1133">Transmembrane helix</keyword>
<organism evidence="2 3">
    <name type="scientific">Saprolegnia diclina (strain VS20)</name>
    <dbReference type="NCBI Taxonomy" id="1156394"/>
    <lineage>
        <taxon>Eukaryota</taxon>
        <taxon>Sar</taxon>
        <taxon>Stramenopiles</taxon>
        <taxon>Oomycota</taxon>
        <taxon>Saprolegniomycetes</taxon>
        <taxon>Saprolegniales</taxon>
        <taxon>Saprolegniaceae</taxon>
        <taxon>Saprolegnia</taxon>
    </lineage>
</organism>
<feature type="transmembrane region" description="Helical" evidence="1">
    <location>
        <begin position="390"/>
        <end position="411"/>
    </location>
</feature>
<name>T0PS79_SAPDV</name>
<dbReference type="Proteomes" id="UP000030762">
    <property type="component" value="Unassembled WGS sequence"/>
</dbReference>
<feature type="transmembrane region" description="Helical" evidence="1">
    <location>
        <begin position="423"/>
        <end position="445"/>
    </location>
</feature>
<dbReference type="VEuPathDB" id="FungiDB:SDRG_13896"/>
<dbReference type="AlphaFoldDB" id="T0PS79"/>
<feature type="transmembrane region" description="Helical" evidence="1">
    <location>
        <begin position="20"/>
        <end position="39"/>
    </location>
</feature>
<evidence type="ECO:0000313" key="2">
    <source>
        <dbReference type="EMBL" id="EQC28349.1"/>
    </source>
</evidence>
<dbReference type="InParanoid" id="T0PS79"/>
<dbReference type="OMA" id="QHINNMS"/>
<feature type="transmembrane region" description="Helical" evidence="1">
    <location>
        <begin position="474"/>
        <end position="494"/>
    </location>
</feature>
<dbReference type="GeneID" id="19954623"/>
<sequence length="627" mass="69721">MVQRIAPLPDLIAPRPRQRYRQGLVLALLYLVFATLVAVCTRKLSSLANTTVFMGLNTATYTTNKFAIPITVLLQGTTTLHLSASLPFDAKLSLSTLVYATCGKRNTTCANGFQSTSNQLWGHVAKALTLIPNFDDPVFQDPTLTVTIQHINNMSGWNKPMVQISIPGHAMAVTCMIKRATFYRSSAPPSTAEVDSIAFCSTRKYDPNWICENDAALDANTYAIRASQGKATYLGVAPRREVYLNPNYLATFRNGATAMRLTTLTFFDEYERGILRTLAPWDVLPESSCASLNVETGLGWLLHTQGLVTMVWESDALMLTNSIVLWLLTVYLVALQLVFLRQSVVCSVPVYMSKTVVDLAILIVSFYGNHNLQTLTTYLYKRPSAETPVYYKWLGPAQLASVVGIMTGPLIQMWFNPRLVTQTWLLLTFSIVNWVLVFVLEAFVFPEMSKTVPGPCGYATSSNCFSFDAIYRTYYLSGIASGGVVLVAILCVYAHTAYAARVHKSYVVPSTNSVLQYLEITDFSSILTSPYSLLVATDDGAVGIDNGVLLVKNMLQVSDAVLTRTSNVQYELVYRFIPTALLRTIFSRAIGTIRIVSIEKNRILHHSSYKYLHEMALNQREYSPYYA</sequence>
<dbReference type="OrthoDB" id="152737at2759"/>
<evidence type="ECO:0000313" key="3">
    <source>
        <dbReference type="Proteomes" id="UP000030762"/>
    </source>
</evidence>
<keyword evidence="3" id="KW-1185">Reference proteome</keyword>
<gene>
    <name evidence="2" type="ORF">SDRG_13896</name>
</gene>
<evidence type="ECO:0000256" key="1">
    <source>
        <dbReference type="SAM" id="Phobius"/>
    </source>
</evidence>
<keyword evidence="1" id="KW-0812">Transmembrane</keyword>
<keyword evidence="1" id="KW-0472">Membrane</keyword>
<reference evidence="2 3" key="1">
    <citation type="submission" date="2012-04" db="EMBL/GenBank/DDBJ databases">
        <title>The Genome Sequence of Saprolegnia declina VS20.</title>
        <authorList>
            <consortium name="The Broad Institute Genome Sequencing Platform"/>
            <person name="Russ C."/>
            <person name="Nusbaum C."/>
            <person name="Tyler B."/>
            <person name="van West P."/>
            <person name="Dieguez-Uribeondo J."/>
            <person name="de Bruijn I."/>
            <person name="Tripathy S."/>
            <person name="Jiang R."/>
            <person name="Young S.K."/>
            <person name="Zeng Q."/>
            <person name="Gargeya S."/>
            <person name="Fitzgerald M."/>
            <person name="Haas B."/>
            <person name="Abouelleil A."/>
            <person name="Alvarado L."/>
            <person name="Arachchi H.M."/>
            <person name="Berlin A."/>
            <person name="Chapman S.B."/>
            <person name="Goldberg J."/>
            <person name="Griggs A."/>
            <person name="Gujja S."/>
            <person name="Hansen M."/>
            <person name="Howarth C."/>
            <person name="Imamovic A."/>
            <person name="Larimer J."/>
            <person name="McCowen C."/>
            <person name="Montmayeur A."/>
            <person name="Murphy C."/>
            <person name="Neiman D."/>
            <person name="Pearson M."/>
            <person name="Priest M."/>
            <person name="Roberts A."/>
            <person name="Saif S."/>
            <person name="Shea T."/>
            <person name="Sisk P."/>
            <person name="Sykes S."/>
            <person name="Wortman J."/>
            <person name="Nusbaum C."/>
            <person name="Birren B."/>
        </authorList>
    </citation>
    <scope>NUCLEOTIDE SEQUENCE [LARGE SCALE GENOMIC DNA]</scope>
    <source>
        <strain evidence="2 3">VS20</strain>
    </source>
</reference>
<dbReference type="EMBL" id="JH767195">
    <property type="protein sequence ID" value="EQC28349.1"/>
    <property type="molecule type" value="Genomic_DNA"/>
</dbReference>
<proteinExistence type="predicted"/>
<protein>
    <recommendedName>
        <fullName evidence="4">Transmembrane protein</fullName>
    </recommendedName>
</protein>
<evidence type="ECO:0008006" key="4">
    <source>
        <dbReference type="Google" id="ProtNLM"/>
    </source>
</evidence>
<feature type="transmembrane region" description="Helical" evidence="1">
    <location>
        <begin position="316"/>
        <end position="339"/>
    </location>
</feature>